<evidence type="ECO:0000313" key="3">
    <source>
        <dbReference type="Proteomes" id="UP000262954"/>
    </source>
</evidence>
<proteinExistence type="predicted"/>
<sequence>MKTIQEPIIGGFFATLALLLVSFIENISGSFNYISPIFLSSIADDSILGAFFLQLIAGWIFAFLYSLFFIKILSWAKNDWIRGLIYGIVIAILMEIGLYIAVDNIILPNLILDTIGMLIAYGIFGIVLGAFIPLSKREK</sequence>
<dbReference type="AlphaFoldDB" id="A0A354M5X4"/>
<keyword evidence="1" id="KW-0472">Membrane</keyword>
<dbReference type="EMBL" id="DNWC01000165">
    <property type="protein sequence ID" value="HBJ09913.1"/>
    <property type="molecule type" value="Genomic_DNA"/>
</dbReference>
<gene>
    <name evidence="2" type="ORF">DDY73_13030</name>
</gene>
<keyword evidence="1" id="KW-1133">Transmembrane helix</keyword>
<reference evidence="2 3" key="1">
    <citation type="journal article" date="2018" name="Nat. Biotechnol.">
        <title>A standardized bacterial taxonomy based on genome phylogeny substantially revises the tree of life.</title>
        <authorList>
            <person name="Parks D.H."/>
            <person name="Chuvochina M."/>
            <person name="Waite D.W."/>
            <person name="Rinke C."/>
            <person name="Skarshewski A."/>
            <person name="Chaumeil P.A."/>
            <person name="Hugenholtz P."/>
        </authorList>
    </citation>
    <scope>NUCLEOTIDE SEQUENCE [LARGE SCALE GENOMIC DNA]</scope>
    <source>
        <strain evidence="2">UBA11482</strain>
    </source>
</reference>
<evidence type="ECO:0000313" key="2">
    <source>
        <dbReference type="EMBL" id="HBJ09913.1"/>
    </source>
</evidence>
<dbReference type="Proteomes" id="UP000262954">
    <property type="component" value="Unassembled WGS sequence"/>
</dbReference>
<comment type="caution">
    <text evidence="2">The sequence shown here is derived from an EMBL/GenBank/DDBJ whole genome shotgun (WGS) entry which is preliminary data.</text>
</comment>
<name>A0A354M5X4_9BACT</name>
<organism evidence="2 3">
    <name type="scientific">Coprobacter fastidiosus</name>
    <dbReference type="NCBI Taxonomy" id="1099853"/>
    <lineage>
        <taxon>Bacteria</taxon>
        <taxon>Pseudomonadati</taxon>
        <taxon>Bacteroidota</taxon>
        <taxon>Bacteroidia</taxon>
        <taxon>Bacteroidales</taxon>
        <taxon>Barnesiellaceae</taxon>
        <taxon>Coprobacter</taxon>
    </lineage>
</organism>
<dbReference type="RefSeq" id="WP_122304407.1">
    <property type="nucleotide sequence ID" value="NZ_CAUAJF010000004.1"/>
</dbReference>
<feature type="transmembrane region" description="Helical" evidence="1">
    <location>
        <begin position="114"/>
        <end position="134"/>
    </location>
</feature>
<keyword evidence="1" id="KW-0812">Transmembrane</keyword>
<dbReference type="Pfam" id="PF20587">
    <property type="entry name" value="DUF6789"/>
    <property type="match status" value="1"/>
</dbReference>
<dbReference type="InterPro" id="IPR046739">
    <property type="entry name" value="DUF6789"/>
</dbReference>
<feature type="transmembrane region" description="Helical" evidence="1">
    <location>
        <begin position="47"/>
        <end position="68"/>
    </location>
</feature>
<feature type="transmembrane region" description="Helical" evidence="1">
    <location>
        <begin position="80"/>
        <end position="102"/>
    </location>
</feature>
<accession>A0A354M5X4</accession>
<protein>
    <submittedName>
        <fullName evidence="2">Uncharacterized protein</fullName>
    </submittedName>
</protein>
<evidence type="ECO:0000256" key="1">
    <source>
        <dbReference type="SAM" id="Phobius"/>
    </source>
</evidence>